<organism evidence="1 2">
    <name type="scientific">Candidatus Enterococcus lowellii</name>
    <dbReference type="NCBI Taxonomy" id="2230877"/>
    <lineage>
        <taxon>Bacteria</taxon>
        <taxon>Bacillati</taxon>
        <taxon>Bacillota</taxon>
        <taxon>Bacilli</taxon>
        <taxon>Lactobacillales</taxon>
        <taxon>Enterococcaceae</taxon>
        <taxon>Enterococcus</taxon>
    </lineage>
</organism>
<dbReference type="Proteomes" id="UP000664701">
    <property type="component" value="Chromosome"/>
</dbReference>
<dbReference type="InterPro" id="IPR024623">
    <property type="entry name" value="YtxH"/>
</dbReference>
<accession>A0ABZ2SI98</accession>
<protein>
    <recommendedName>
        <fullName evidence="3">YtxH domain-containing protein</fullName>
    </recommendedName>
</protein>
<proteinExistence type="predicted"/>
<dbReference type="PANTHER" id="PTHR35792">
    <property type="entry name" value="GENERAL STRESS PROTEIN"/>
    <property type="match status" value="1"/>
</dbReference>
<dbReference type="InterPro" id="IPR052928">
    <property type="entry name" value="Desiccation-related_membrane"/>
</dbReference>
<keyword evidence="2" id="KW-1185">Reference proteome</keyword>
<gene>
    <name evidence="1" type="ORF">DOK78_000190</name>
</gene>
<evidence type="ECO:0000313" key="2">
    <source>
        <dbReference type="Proteomes" id="UP000664701"/>
    </source>
</evidence>
<dbReference type="Pfam" id="PF12732">
    <property type="entry name" value="YtxH"/>
    <property type="match status" value="1"/>
</dbReference>
<sequence>MSFIKGLLFGATVGGVSGLLMAPRSGKETQQMVETYIDDVTESTKEFNESLQNFQQALAQTQKTVEETIPYFTKSLQKDVEAFKFQAAPRLARINEQVEEMNQYIASLPVQNETKKK</sequence>
<dbReference type="RefSeq" id="WP_207871793.1">
    <property type="nucleotide sequence ID" value="NZ_CP147251.1"/>
</dbReference>
<reference evidence="1 2" key="1">
    <citation type="submission" date="2021-03" db="EMBL/GenBank/DDBJ databases">
        <authorList>
            <person name="Gilmore M.S."/>
            <person name="Schwartzman J."/>
            <person name="Van Tyne D."/>
            <person name="Martin M."/>
            <person name="Earl A.M."/>
            <person name="Manson A.L."/>
            <person name="Straub T."/>
            <person name="Salamzade R."/>
            <person name="Saavedra J."/>
            <person name="Lebreton F."/>
            <person name="Prichula J."/>
            <person name="Schaufler K."/>
            <person name="Gaca A."/>
            <person name="Sgardioli B."/>
            <person name="Wagenaar J."/>
            <person name="Strong T."/>
        </authorList>
    </citation>
    <scope>NUCLEOTIDE SEQUENCE [LARGE SCALE GENOMIC DNA]</scope>
    <source>
        <strain evidence="1 2">DIV2402</strain>
    </source>
</reference>
<name>A0ABZ2SI98_9ENTE</name>
<evidence type="ECO:0008006" key="3">
    <source>
        <dbReference type="Google" id="ProtNLM"/>
    </source>
</evidence>
<dbReference type="PANTHER" id="PTHR35792:SF1">
    <property type="entry name" value="SLL0268 PROTEIN"/>
    <property type="match status" value="1"/>
</dbReference>
<reference evidence="1 2" key="2">
    <citation type="submission" date="2024-03" db="EMBL/GenBank/DDBJ databases">
        <title>The Genome Sequence of Enterococcus sp. DIV2402.</title>
        <authorList>
            <consortium name="The Broad Institute Genomics Platform"/>
            <consortium name="The Broad Institute Microbial Omics Core"/>
            <consortium name="The Broad Institute Genomic Center for Infectious Diseases"/>
            <person name="Earl A."/>
            <person name="Manson A."/>
            <person name="Gilmore M."/>
            <person name="Schwartman J."/>
            <person name="Shea T."/>
            <person name="Abouelleil A."/>
            <person name="Cao P."/>
            <person name="Chapman S."/>
            <person name="Cusick C."/>
            <person name="Young S."/>
            <person name="Neafsey D."/>
            <person name="Nusbaum C."/>
            <person name="Birren B."/>
        </authorList>
    </citation>
    <scope>NUCLEOTIDE SEQUENCE [LARGE SCALE GENOMIC DNA]</scope>
    <source>
        <strain evidence="1 2">DIV2402</strain>
    </source>
</reference>
<evidence type="ECO:0000313" key="1">
    <source>
        <dbReference type="EMBL" id="WYJ75614.1"/>
    </source>
</evidence>
<dbReference type="EMBL" id="CP147251">
    <property type="protein sequence ID" value="WYJ75614.1"/>
    <property type="molecule type" value="Genomic_DNA"/>
</dbReference>